<comment type="caution">
    <text evidence="2">The sequence shown here is derived from an EMBL/GenBank/DDBJ whole genome shotgun (WGS) entry which is preliminary data.</text>
</comment>
<dbReference type="Gene3D" id="3.40.30.10">
    <property type="entry name" value="Glutaredoxin"/>
    <property type="match status" value="1"/>
</dbReference>
<dbReference type="PANTHER" id="PTHR13887:SF41">
    <property type="entry name" value="THIOREDOXIN SUPERFAMILY PROTEIN"/>
    <property type="match status" value="1"/>
</dbReference>
<name>A0ABQ4DXE7_9ACTN</name>
<dbReference type="Pfam" id="PF01323">
    <property type="entry name" value="DSBA"/>
    <property type="match status" value="1"/>
</dbReference>
<dbReference type="EMBL" id="BONW01000008">
    <property type="protein sequence ID" value="GIG87110.1"/>
    <property type="molecule type" value="Genomic_DNA"/>
</dbReference>
<protein>
    <submittedName>
        <fullName evidence="2">DSBA oxidoreductase</fullName>
    </submittedName>
</protein>
<dbReference type="PANTHER" id="PTHR13887">
    <property type="entry name" value="GLUTATHIONE S-TRANSFERASE KAPPA"/>
    <property type="match status" value="1"/>
</dbReference>
<dbReference type="RefSeq" id="WP_203865690.1">
    <property type="nucleotide sequence ID" value="NZ_BONW01000008.1"/>
</dbReference>
<evidence type="ECO:0000313" key="2">
    <source>
        <dbReference type="EMBL" id="GIG87110.1"/>
    </source>
</evidence>
<dbReference type="SUPFAM" id="SSF52833">
    <property type="entry name" value="Thioredoxin-like"/>
    <property type="match status" value="1"/>
</dbReference>
<proteinExistence type="predicted"/>
<dbReference type="InterPro" id="IPR001853">
    <property type="entry name" value="DSBA-like_thioredoxin_dom"/>
</dbReference>
<dbReference type="CDD" id="cd03024">
    <property type="entry name" value="DsbA_FrnE"/>
    <property type="match status" value="1"/>
</dbReference>
<dbReference type="Proteomes" id="UP000646749">
    <property type="component" value="Unassembled WGS sequence"/>
</dbReference>
<keyword evidence="3" id="KW-1185">Reference proteome</keyword>
<gene>
    <name evidence="2" type="ORF">Pen02_20460</name>
</gene>
<organism evidence="2 3">
    <name type="scientific">Plantactinospora endophytica</name>
    <dbReference type="NCBI Taxonomy" id="673535"/>
    <lineage>
        <taxon>Bacteria</taxon>
        <taxon>Bacillati</taxon>
        <taxon>Actinomycetota</taxon>
        <taxon>Actinomycetes</taxon>
        <taxon>Micromonosporales</taxon>
        <taxon>Micromonosporaceae</taxon>
        <taxon>Plantactinospora</taxon>
    </lineage>
</organism>
<accession>A0ABQ4DXE7</accession>
<feature type="domain" description="DSBA-like thioredoxin" evidence="1">
    <location>
        <begin position="2"/>
        <end position="204"/>
    </location>
</feature>
<sequence>MQLEVWSDIVCPWCYLGKRRLDTALGQFEHADEVEVVWRSFQLDPSYPKGEPRPVPEALREKLGASPAQVAAMQGHVTALAAEEGLDYHLDRSIMANTFDAHRLTHLAREHGLGTEMHERLMRANLIEAENVDDAQTLVRLATEVGVPAEAARRVMTGDEYAQDVEADIRQARAFGANGVPFFVLDRRYGISGAQPTEAFLSALRRAHQDSAAGAR</sequence>
<evidence type="ECO:0000259" key="1">
    <source>
        <dbReference type="Pfam" id="PF01323"/>
    </source>
</evidence>
<reference evidence="2 3" key="1">
    <citation type="submission" date="2021-01" db="EMBL/GenBank/DDBJ databases">
        <title>Whole genome shotgun sequence of Plantactinospora endophytica NBRC 110450.</title>
        <authorList>
            <person name="Komaki H."/>
            <person name="Tamura T."/>
        </authorList>
    </citation>
    <scope>NUCLEOTIDE SEQUENCE [LARGE SCALE GENOMIC DNA]</scope>
    <source>
        <strain evidence="2 3">NBRC 110450</strain>
    </source>
</reference>
<dbReference type="InterPro" id="IPR036249">
    <property type="entry name" value="Thioredoxin-like_sf"/>
</dbReference>
<evidence type="ECO:0000313" key="3">
    <source>
        <dbReference type="Proteomes" id="UP000646749"/>
    </source>
</evidence>